<dbReference type="EMBL" id="GGMS01017048">
    <property type="protein sequence ID" value="MBY86251.1"/>
    <property type="molecule type" value="Transcribed_RNA"/>
</dbReference>
<sequence>MTHTYLINSPLSYLIWNTNSQQNHYHDLQLCLNTRNIDIVFITETHTPNKTLFFPNYSTIRTDHFNGTAQGSSAIFIRNNIKYSFSSPTVNPGCVHGRRNKGGYALTFFFKRLFVVLR</sequence>
<name>A0A2S2R899_9HEMI</name>
<dbReference type="GO" id="GO:0003964">
    <property type="term" value="F:RNA-directed DNA polymerase activity"/>
    <property type="evidence" value="ECO:0007669"/>
    <property type="project" value="UniProtKB-KW"/>
</dbReference>
<proteinExistence type="predicted"/>
<evidence type="ECO:0000313" key="1">
    <source>
        <dbReference type="EMBL" id="MBY86251.1"/>
    </source>
</evidence>
<dbReference type="InterPro" id="IPR036691">
    <property type="entry name" value="Endo/exonu/phosph_ase_sf"/>
</dbReference>
<protein>
    <submittedName>
        <fullName evidence="1">RNA-directed DNA polymerase from mobile element jockey</fullName>
    </submittedName>
</protein>
<keyword evidence="1" id="KW-0695">RNA-directed DNA polymerase</keyword>
<dbReference type="SUPFAM" id="SSF56219">
    <property type="entry name" value="DNase I-like"/>
    <property type="match status" value="1"/>
</dbReference>
<keyword evidence="1" id="KW-0808">Transferase</keyword>
<reference evidence="1" key="1">
    <citation type="submission" date="2018-04" db="EMBL/GenBank/DDBJ databases">
        <title>Transcriptome assembly of Sipha flava.</title>
        <authorList>
            <person name="Scully E.D."/>
            <person name="Geib S.M."/>
            <person name="Palmer N.A."/>
            <person name="Koch K."/>
            <person name="Bradshaw J."/>
            <person name="Heng-Moss T."/>
            <person name="Sarath G."/>
        </authorList>
    </citation>
    <scope>NUCLEOTIDE SEQUENCE</scope>
</reference>
<gene>
    <name evidence="1" type="primary">pol_27</name>
    <name evidence="1" type="ORF">g.1860</name>
</gene>
<dbReference type="Gene3D" id="3.60.10.10">
    <property type="entry name" value="Endonuclease/exonuclease/phosphatase"/>
    <property type="match status" value="1"/>
</dbReference>
<dbReference type="AlphaFoldDB" id="A0A2S2R899"/>
<keyword evidence="1" id="KW-0548">Nucleotidyltransferase</keyword>
<accession>A0A2S2R899</accession>
<organism evidence="1">
    <name type="scientific">Sipha flava</name>
    <name type="common">yellow sugarcane aphid</name>
    <dbReference type="NCBI Taxonomy" id="143950"/>
    <lineage>
        <taxon>Eukaryota</taxon>
        <taxon>Metazoa</taxon>
        <taxon>Ecdysozoa</taxon>
        <taxon>Arthropoda</taxon>
        <taxon>Hexapoda</taxon>
        <taxon>Insecta</taxon>
        <taxon>Pterygota</taxon>
        <taxon>Neoptera</taxon>
        <taxon>Paraneoptera</taxon>
        <taxon>Hemiptera</taxon>
        <taxon>Sternorrhyncha</taxon>
        <taxon>Aphidomorpha</taxon>
        <taxon>Aphidoidea</taxon>
        <taxon>Aphididae</taxon>
        <taxon>Sipha</taxon>
    </lineage>
</organism>